<dbReference type="AlphaFoldDB" id="A0A8T0I0P3"/>
<proteinExistence type="predicted"/>
<reference evidence="2" key="1">
    <citation type="submission" date="2020-06" db="EMBL/GenBank/DDBJ databases">
        <title>WGS assembly of Ceratodon purpureus strain R40.</title>
        <authorList>
            <person name="Carey S.B."/>
            <person name="Jenkins J."/>
            <person name="Shu S."/>
            <person name="Lovell J.T."/>
            <person name="Sreedasyam A."/>
            <person name="Maumus F."/>
            <person name="Tiley G.P."/>
            <person name="Fernandez-Pozo N."/>
            <person name="Barry K."/>
            <person name="Chen C."/>
            <person name="Wang M."/>
            <person name="Lipzen A."/>
            <person name="Daum C."/>
            <person name="Saski C.A."/>
            <person name="Payton A.C."/>
            <person name="Mcbreen J.C."/>
            <person name="Conrad R.E."/>
            <person name="Kollar L.M."/>
            <person name="Olsson S."/>
            <person name="Huttunen S."/>
            <person name="Landis J.B."/>
            <person name="Wickett N.J."/>
            <person name="Johnson M.G."/>
            <person name="Rensing S.A."/>
            <person name="Grimwood J."/>
            <person name="Schmutz J."/>
            <person name="Mcdaniel S.F."/>
        </authorList>
    </citation>
    <scope>NUCLEOTIDE SEQUENCE</scope>
    <source>
        <strain evidence="2">R40</strain>
    </source>
</reference>
<sequence>MVDHGRLSVFLASRCCLEFMLTLICGGHKSRRRKMNCKWHCFPYISAPELLEENGSQASRWL</sequence>
<organism evidence="2 3">
    <name type="scientific">Ceratodon purpureus</name>
    <name type="common">Fire moss</name>
    <name type="synonym">Dicranum purpureum</name>
    <dbReference type="NCBI Taxonomy" id="3225"/>
    <lineage>
        <taxon>Eukaryota</taxon>
        <taxon>Viridiplantae</taxon>
        <taxon>Streptophyta</taxon>
        <taxon>Embryophyta</taxon>
        <taxon>Bryophyta</taxon>
        <taxon>Bryophytina</taxon>
        <taxon>Bryopsida</taxon>
        <taxon>Dicranidae</taxon>
        <taxon>Pseudoditrichales</taxon>
        <taxon>Ditrichaceae</taxon>
        <taxon>Ceratodon</taxon>
    </lineage>
</organism>
<evidence type="ECO:0000256" key="1">
    <source>
        <dbReference type="SAM" id="Phobius"/>
    </source>
</evidence>
<keyword evidence="1" id="KW-0472">Membrane</keyword>
<protein>
    <submittedName>
        <fullName evidence="2">Uncharacterized protein</fullName>
    </submittedName>
</protein>
<keyword evidence="1" id="KW-1133">Transmembrane helix</keyword>
<gene>
    <name evidence="2" type="ORF">KC19_5G100600</name>
</gene>
<keyword evidence="3" id="KW-1185">Reference proteome</keyword>
<evidence type="ECO:0000313" key="3">
    <source>
        <dbReference type="Proteomes" id="UP000822688"/>
    </source>
</evidence>
<evidence type="ECO:0000313" key="2">
    <source>
        <dbReference type="EMBL" id="KAG0576696.1"/>
    </source>
</evidence>
<feature type="transmembrane region" description="Helical" evidence="1">
    <location>
        <begin position="6"/>
        <end position="26"/>
    </location>
</feature>
<dbReference type="EMBL" id="CM026425">
    <property type="protein sequence ID" value="KAG0576696.1"/>
    <property type="molecule type" value="Genomic_DNA"/>
</dbReference>
<dbReference type="Proteomes" id="UP000822688">
    <property type="component" value="Chromosome 5"/>
</dbReference>
<accession>A0A8T0I0P3</accession>
<comment type="caution">
    <text evidence="2">The sequence shown here is derived from an EMBL/GenBank/DDBJ whole genome shotgun (WGS) entry which is preliminary data.</text>
</comment>
<keyword evidence="1" id="KW-0812">Transmembrane</keyword>
<name>A0A8T0I0P3_CERPU</name>